<dbReference type="Proteomes" id="UP000504610">
    <property type="component" value="Chromosome 6"/>
</dbReference>
<gene>
    <name evidence="11 12" type="primary">LOC108809972</name>
</gene>
<feature type="region of interest" description="Disordered" evidence="7">
    <location>
        <begin position="436"/>
        <end position="477"/>
    </location>
</feature>
<dbReference type="GeneID" id="108809972"/>
<dbReference type="GO" id="GO:0005634">
    <property type="term" value="C:nucleus"/>
    <property type="evidence" value="ECO:0007669"/>
    <property type="project" value="UniProtKB-ARBA"/>
</dbReference>
<sequence>MAGVRPLTEEEKELISLFGKPDTVYYYLQAFTRDRPRLLPRCLSYKIQARKNKMANPGGVSIFNFMNCNNIILKSQVVKKTSCPFCPMKCGSLKGVKHHLTSSHDLYDFNFRLSENGHRNFDVSVKPDAFENGILYNDLERHHLVNYTCYRLKSRMRGQVYGPKRRKFCEIFEKYSDEVPRDKANDQLPQENGNISSSLAITRLSEETSDIQTITQPEIGQCPKAKGPRATGRKKLNPERVQAESTDLLRSRQYYHSKTLQPMTLEEVLSDADSDDEQDEEFKDFLERLKLDRLEDATDDEKRFMWLWNTFMRKQNVFVERHMHWACEEFVKVHAKELITPQLIWLWRLFAIDILCLRYGLINAKTMDKCSIILQKAQEEKEAPEEAARAAELEAAADAEAAEEEAEAAEAAKAAAAAAKAAAAAAKAAAAAASACKATRRSTRTQNKKKKQEAAATSKANSNGNEPQPMELDEEEH</sequence>
<keyword evidence="2" id="KW-0479">Metal-binding</keyword>
<dbReference type="InterPro" id="IPR057540">
    <property type="entry name" value="Znf_SUZ12"/>
</dbReference>
<keyword evidence="5" id="KW-0805">Transcription regulation</keyword>
<dbReference type="RefSeq" id="XP_018437604.1">
    <property type="nucleotide sequence ID" value="XM_018582102.2"/>
</dbReference>
<feature type="domain" description="Polycomb protein VEFS-Box" evidence="8">
    <location>
        <begin position="248"/>
        <end position="367"/>
    </location>
</feature>
<evidence type="ECO:0000256" key="4">
    <source>
        <dbReference type="ARBA" id="ARBA00022833"/>
    </source>
</evidence>
<evidence type="ECO:0000313" key="11">
    <source>
        <dbReference type="RefSeq" id="XP_018437604.1"/>
    </source>
</evidence>
<evidence type="ECO:0000313" key="10">
    <source>
        <dbReference type="Proteomes" id="UP000504610"/>
    </source>
</evidence>
<dbReference type="CDD" id="cd21553">
    <property type="entry name" value="VEFS-box_EMF2-like"/>
    <property type="match status" value="1"/>
</dbReference>
<protein>
    <submittedName>
        <fullName evidence="11 12">Polycomb group protein VERNALIZATION 2-like</fullName>
    </submittedName>
</protein>
<accession>A0A6J0JS68</accession>
<evidence type="ECO:0000256" key="3">
    <source>
        <dbReference type="ARBA" id="ARBA00022771"/>
    </source>
</evidence>
<evidence type="ECO:0000256" key="7">
    <source>
        <dbReference type="SAM" id="MobiDB-lite"/>
    </source>
</evidence>
<evidence type="ECO:0000256" key="1">
    <source>
        <dbReference type="ARBA" id="ARBA00007416"/>
    </source>
</evidence>
<dbReference type="GO" id="GO:0031490">
    <property type="term" value="F:chromatin DNA binding"/>
    <property type="evidence" value="ECO:0007669"/>
    <property type="project" value="TreeGrafter"/>
</dbReference>
<keyword evidence="10" id="KW-1185">Reference proteome</keyword>
<dbReference type="PANTHER" id="PTHR22597">
    <property type="entry name" value="POLYCOMB GROUP PROTEIN"/>
    <property type="match status" value="1"/>
</dbReference>
<evidence type="ECO:0000256" key="6">
    <source>
        <dbReference type="ARBA" id="ARBA00023163"/>
    </source>
</evidence>
<dbReference type="PANTHER" id="PTHR22597:SF24">
    <property type="entry name" value="POLYCOMB GROUP PROTEIN FERTILIZATION-INDEPENDENT SEED 2"/>
    <property type="match status" value="1"/>
</dbReference>
<keyword evidence="3" id="KW-0863">Zinc-finger</keyword>
<dbReference type="AlphaFoldDB" id="A0A6J0JS68"/>
<dbReference type="OrthoDB" id="1086565at2759"/>
<dbReference type="GO" id="GO:0008270">
    <property type="term" value="F:zinc ion binding"/>
    <property type="evidence" value="ECO:0007669"/>
    <property type="project" value="UniProtKB-KW"/>
</dbReference>
<reference evidence="11 12" key="2">
    <citation type="submission" date="2025-04" db="UniProtKB">
        <authorList>
            <consortium name="RefSeq"/>
        </authorList>
    </citation>
    <scope>IDENTIFICATION</scope>
    <source>
        <tissue evidence="11 12">Leaf</tissue>
    </source>
</reference>
<evidence type="ECO:0000313" key="12">
    <source>
        <dbReference type="RefSeq" id="XP_018437605.1"/>
    </source>
</evidence>
<proteinExistence type="inferred from homology"/>
<name>A0A6J0JS68_RAPSA</name>
<dbReference type="InterPro" id="IPR019135">
    <property type="entry name" value="Polycomb_protein_VEFS-Box"/>
</dbReference>
<reference evidence="10" key="1">
    <citation type="journal article" date="2019" name="Database">
        <title>The radish genome database (RadishGD): an integrated information resource for radish genomics.</title>
        <authorList>
            <person name="Yu H.J."/>
            <person name="Baek S."/>
            <person name="Lee Y.J."/>
            <person name="Cho A."/>
            <person name="Mun J.H."/>
        </authorList>
    </citation>
    <scope>NUCLEOTIDE SEQUENCE [LARGE SCALE GENOMIC DNA]</scope>
    <source>
        <strain evidence="10">cv. WK10039</strain>
    </source>
</reference>
<evidence type="ECO:0000259" key="9">
    <source>
        <dbReference type="Pfam" id="PF23320"/>
    </source>
</evidence>
<feature type="region of interest" description="Disordered" evidence="7">
    <location>
        <begin position="220"/>
        <end position="240"/>
    </location>
</feature>
<dbReference type="KEGG" id="rsz:108809972"/>
<feature type="region of interest" description="Disordered" evidence="7">
    <location>
        <begin position="384"/>
        <end position="413"/>
    </location>
</feature>
<evidence type="ECO:0000256" key="5">
    <source>
        <dbReference type="ARBA" id="ARBA00023015"/>
    </source>
</evidence>
<dbReference type="RefSeq" id="XP_018437605.1">
    <property type="nucleotide sequence ID" value="XM_018582103.2"/>
</dbReference>
<comment type="similarity">
    <text evidence="1">Belongs to the VEFS (VRN2-EMF2-FIS2-SU(Z)12) family.</text>
</comment>
<feature type="compositionally biased region" description="Basic residues" evidence="7">
    <location>
        <begin position="438"/>
        <end position="451"/>
    </location>
</feature>
<keyword evidence="4" id="KW-0862">Zinc</keyword>
<feature type="domain" description="Polycomb protein SUZ12-like zinc finger" evidence="9">
    <location>
        <begin position="61"/>
        <end position="126"/>
    </location>
</feature>
<keyword evidence="6" id="KW-0804">Transcription</keyword>
<feature type="compositionally biased region" description="Acidic residues" evidence="7">
    <location>
        <begin position="395"/>
        <end position="408"/>
    </location>
</feature>
<evidence type="ECO:0000259" key="8">
    <source>
        <dbReference type="Pfam" id="PF09733"/>
    </source>
</evidence>
<dbReference type="Pfam" id="PF23320">
    <property type="entry name" value="Zn_SUZ12"/>
    <property type="match status" value="1"/>
</dbReference>
<dbReference type="Pfam" id="PF09733">
    <property type="entry name" value="VEFS-Box"/>
    <property type="match status" value="1"/>
</dbReference>
<organism evidence="10 11">
    <name type="scientific">Raphanus sativus</name>
    <name type="common">Radish</name>
    <name type="synonym">Raphanus raphanistrum var. sativus</name>
    <dbReference type="NCBI Taxonomy" id="3726"/>
    <lineage>
        <taxon>Eukaryota</taxon>
        <taxon>Viridiplantae</taxon>
        <taxon>Streptophyta</taxon>
        <taxon>Embryophyta</taxon>
        <taxon>Tracheophyta</taxon>
        <taxon>Spermatophyta</taxon>
        <taxon>Magnoliopsida</taxon>
        <taxon>eudicotyledons</taxon>
        <taxon>Gunneridae</taxon>
        <taxon>Pentapetalae</taxon>
        <taxon>rosids</taxon>
        <taxon>malvids</taxon>
        <taxon>Brassicales</taxon>
        <taxon>Brassicaceae</taxon>
        <taxon>Brassiceae</taxon>
        <taxon>Raphanus</taxon>
    </lineage>
</organism>
<evidence type="ECO:0000256" key="2">
    <source>
        <dbReference type="ARBA" id="ARBA00022723"/>
    </source>
</evidence>